<feature type="compositionally biased region" description="Polar residues" evidence="1">
    <location>
        <begin position="394"/>
        <end position="408"/>
    </location>
</feature>
<dbReference type="GeneID" id="54778795"/>
<dbReference type="GO" id="GO:0031625">
    <property type="term" value="F:ubiquitin protein ligase binding"/>
    <property type="evidence" value="ECO:0007669"/>
    <property type="project" value="TreeGrafter"/>
</dbReference>
<keyword evidence="4" id="KW-1185">Reference proteome</keyword>
<feature type="region of interest" description="Disordered" evidence="1">
    <location>
        <begin position="430"/>
        <end position="450"/>
    </location>
</feature>
<dbReference type="InterPro" id="IPR014752">
    <property type="entry name" value="Arrestin-like_C"/>
</dbReference>
<comment type="caution">
    <text evidence="3">The sequence shown here is derived from an EMBL/GenBank/DDBJ whole genome shotgun (WGS) entry which is preliminary data.</text>
</comment>
<dbReference type="RefSeq" id="XP_034015087.1">
    <property type="nucleotide sequence ID" value="XM_034153961.1"/>
</dbReference>
<reference evidence="3 4" key="1">
    <citation type="submission" date="2019-07" db="EMBL/GenBank/DDBJ databases">
        <title>Genome assembly of two rare yeast pathogens: Diutina rugosa and Trichomonascus ciferrii.</title>
        <authorList>
            <person name="Mixao V."/>
            <person name="Saus E."/>
            <person name="Hansen A."/>
            <person name="Lass-Flor C."/>
            <person name="Gabaldon T."/>
        </authorList>
    </citation>
    <scope>NUCLEOTIDE SEQUENCE [LARGE SCALE GENOMIC DNA]</scope>
    <source>
        <strain evidence="3 4">CBS 613</strain>
    </source>
</reference>
<dbReference type="VEuPathDB" id="FungiDB:DIURU_000142"/>
<organism evidence="3 4">
    <name type="scientific">Diutina rugosa</name>
    <name type="common">Yeast</name>
    <name type="synonym">Candida rugosa</name>
    <dbReference type="NCBI Taxonomy" id="5481"/>
    <lineage>
        <taxon>Eukaryota</taxon>
        <taxon>Fungi</taxon>
        <taxon>Dikarya</taxon>
        <taxon>Ascomycota</taxon>
        <taxon>Saccharomycotina</taxon>
        <taxon>Pichiomycetes</taxon>
        <taxon>Debaryomycetaceae</taxon>
        <taxon>Diutina</taxon>
    </lineage>
</organism>
<dbReference type="InterPro" id="IPR050357">
    <property type="entry name" value="Arrestin_domain-protein"/>
</dbReference>
<dbReference type="GO" id="GO:0005829">
    <property type="term" value="C:cytosol"/>
    <property type="evidence" value="ECO:0007669"/>
    <property type="project" value="TreeGrafter"/>
</dbReference>
<dbReference type="PANTHER" id="PTHR11188">
    <property type="entry name" value="ARRESTIN DOMAIN CONTAINING PROTEIN"/>
    <property type="match status" value="1"/>
</dbReference>
<accession>A0A642UZR4</accession>
<dbReference type="AlphaFoldDB" id="A0A642UZR4"/>
<dbReference type="EMBL" id="SWFT01000005">
    <property type="protein sequence ID" value="KAA8908599.1"/>
    <property type="molecule type" value="Genomic_DNA"/>
</dbReference>
<dbReference type="OMA" id="FINEPRS"/>
<dbReference type="GO" id="GO:0005886">
    <property type="term" value="C:plasma membrane"/>
    <property type="evidence" value="ECO:0007669"/>
    <property type="project" value="TreeGrafter"/>
</dbReference>
<feature type="domain" description="Arrestin C-terminal-like" evidence="2">
    <location>
        <begin position="223"/>
        <end position="363"/>
    </location>
</feature>
<evidence type="ECO:0000313" key="4">
    <source>
        <dbReference type="Proteomes" id="UP000449547"/>
    </source>
</evidence>
<evidence type="ECO:0000256" key="1">
    <source>
        <dbReference type="SAM" id="MobiDB-lite"/>
    </source>
</evidence>
<dbReference type="PANTHER" id="PTHR11188:SF17">
    <property type="entry name" value="FI21816P1"/>
    <property type="match status" value="1"/>
</dbReference>
<dbReference type="Proteomes" id="UP000449547">
    <property type="component" value="Unassembled WGS sequence"/>
</dbReference>
<feature type="compositionally biased region" description="Polar residues" evidence="1">
    <location>
        <begin position="431"/>
        <end position="450"/>
    </location>
</feature>
<evidence type="ECO:0000259" key="2">
    <source>
        <dbReference type="SMART" id="SM01017"/>
    </source>
</evidence>
<protein>
    <recommendedName>
        <fullName evidence="2">Arrestin C-terminal-like domain-containing protein</fullName>
    </recommendedName>
</protein>
<dbReference type="OrthoDB" id="2333384at2759"/>
<feature type="compositionally biased region" description="Low complexity" evidence="1">
    <location>
        <begin position="585"/>
        <end position="612"/>
    </location>
</feature>
<evidence type="ECO:0000313" key="3">
    <source>
        <dbReference type="EMBL" id="KAA8908599.1"/>
    </source>
</evidence>
<dbReference type="Pfam" id="PF02752">
    <property type="entry name" value="Arrestin_C"/>
    <property type="match status" value="1"/>
</dbReference>
<dbReference type="GO" id="GO:0030674">
    <property type="term" value="F:protein-macromolecule adaptor activity"/>
    <property type="evidence" value="ECO:0007669"/>
    <property type="project" value="TreeGrafter"/>
</dbReference>
<dbReference type="SMART" id="SM01017">
    <property type="entry name" value="Arrestin_C"/>
    <property type="match status" value="1"/>
</dbReference>
<proteinExistence type="predicted"/>
<sequence>MAKISHFAVRFTNLDRDVLVIKGAPDQANPALCQGKVVVVVAEPTHFRRLSLRLTATMIIDQVESVASGHGSRQRQIRYDRVLYDYTWDDLELTEELIRQSEQKSPAPAILRNKSSSQLSSFGSFTSLSRQSSSTTLSGMGKQNVLNVGAYEVPFKAVLPGSIPETVEGLPGGSVVYRIVASLDKSAKLSSHHLTAKKRFRVVRTLTTDALELSDSVAVDNTWPGKVEYSLNVPAKAAAIGSGFPVSFNLVPLVKGLRLGDIKMELVEEFTYVNHSPPPYNGERKVCSKTIRAPPVQEYDDHWDVTSFLQIPPSLAKCTQDCNIENMLKVRHKIKVVIALINADGHTSELRAGMPVMLFISPFVTIQGQLDMWSPSNRLQHYRDGEDEPEETLFQGQQTPTESTTTSGIVAPPQYENHIYDRLWNDVSPIDSPTGSGAATPLPGSNSSDHVNSMFSMHTIDTQLLHDRLRSLDVSYEHNSGDDDYFGASGRRSHPASASATPVRSVSSTPLHLSRGNSFTNLSGDELSRVPSYSEAMRSASSTDLSPAYIPPSSARPRIAVTSSDSVIGGASPGGSLGARTRSQRSLTSLAGSLSSMSRSASSSGIPIASASRGRRQLASPVGSQGNVVFTMTPSSQSPPAPEIAPKRRGIR</sequence>
<dbReference type="Gene3D" id="2.60.40.640">
    <property type="match status" value="1"/>
</dbReference>
<dbReference type="InterPro" id="IPR011022">
    <property type="entry name" value="Arrestin_C-like"/>
</dbReference>
<name>A0A642UZR4_DIURU</name>
<dbReference type="GO" id="GO:0070086">
    <property type="term" value="P:ubiquitin-dependent endocytosis"/>
    <property type="evidence" value="ECO:0007669"/>
    <property type="project" value="TreeGrafter"/>
</dbReference>
<gene>
    <name evidence="3" type="ORF">DIURU_000142</name>
</gene>
<feature type="region of interest" description="Disordered" evidence="1">
    <location>
        <begin position="379"/>
        <end position="410"/>
    </location>
</feature>
<feature type="region of interest" description="Disordered" evidence="1">
    <location>
        <begin position="485"/>
        <end position="652"/>
    </location>
</feature>
<feature type="compositionally biased region" description="Polar residues" evidence="1">
    <location>
        <begin position="496"/>
        <end position="523"/>
    </location>
</feature>
<feature type="compositionally biased region" description="Polar residues" evidence="1">
    <location>
        <begin position="622"/>
        <end position="636"/>
    </location>
</feature>